<evidence type="ECO:0000313" key="1">
    <source>
        <dbReference type="EMBL" id="QBG34932.1"/>
    </source>
</evidence>
<evidence type="ECO:0000313" key="2">
    <source>
        <dbReference type="Proteomes" id="UP000290244"/>
    </source>
</evidence>
<reference evidence="1 2" key="1">
    <citation type="submission" date="2018-12" db="EMBL/GenBank/DDBJ databases">
        <title>Complete genome of Litorilituus sediminis.</title>
        <authorList>
            <person name="Liu A."/>
            <person name="Rong J."/>
        </authorList>
    </citation>
    <scope>NUCLEOTIDE SEQUENCE [LARGE SCALE GENOMIC DNA]</scope>
    <source>
        <strain evidence="1 2">JCM 17549</strain>
    </source>
</reference>
<protein>
    <submittedName>
        <fullName evidence="1">Uncharacterized protein</fullName>
    </submittedName>
</protein>
<dbReference type="OrthoDB" id="6401792at2"/>
<dbReference type="KEGG" id="lsd:EMK97_03880"/>
<proteinExistence type="predicted"/>
<dbReference type="Proteomes" id="UP000290244">
    <property type="component" value="Chromosome"/>
</dbReference>
<dbReference type="RefSeq" id="WP_130599610.1">
    <property type="nucleotide sequence ID" value="NZ_CP034759.1"/>
</dbReference>
<dbReference type="EMBL" id="CP034759">
    <property type="protein sequence ID" value="QBG34932.1"/>
    <property type="molecule type" value="Genomic_DNA"/>
</dbReference>
<keyword evidence="2" id="KW-1185">Reference proteome</keyword>
<organism evidence="1 2">
    <name type="scientific">Litorilituus sediminis</name>
    <dbReference type="NCBI Taxonomy" id="718192"/>
    <lineage>
        <taxon>Bacteria</taxon>
        <taxon>Pseudomonadati</taxon>
        <taxon>Pseudomonadota</taxon>
        <taxon>Gammaproteobacteria</taxon>
        <taxon>Alteromonadales</taxon>
        <taxon>Colwelliaceae</taxon>
        <taxon>Litorilituus</taxon>
    </lineage>
</organism>
<name>A0A4P6P684_9GAMM</name>
<sequence length="102" mass="11801">MKQLKLDAVAHDESYKERIISHSHISITSASSGVNKLLPNFDEKFTAYMFHLRNELLDLNGEHILLVPNFKVRLPDEIKEVLKQYFMLVKCKATLCTHFLKG</sequence>
<gene>
    <name evidence="1" type="ORF">EMK97_03880</name>
</gene>
<dbReference type="AlphaFoldDB" id="A0A4P6P684"/>
<accession>A0A4P6P684</accession>